<dbReference type="SUPFAM" id="SSF69118">
    <property type="entry name" value="AhpD-like"/>
    <property type="match status" value="1"/>
</dbReference>
<dbReference type="GO" id="GO:0051920">
    <property type="term" value="F:peroxiredoxin activity"/>
    <property type="evidence" value="ECO:0007669"/>
    <property type="project" value="InterPro"/>
</dbReference>
<accession>A0A8J3WPI2</accession>
<keyword evidence="3" id="KW-1185">Reference proteome</keyword>
<dbReference type="NCBIfam" id="TIGR00778">
    <property type="entry name" value="ahpD_dom"/>
    <property type="match status" value="1"/>
</dbReference>
<sequence length="384" mass="40287">MGRMLSRVALRGSLSQVRHLSPVRPRAARGLVASVYAQAERDFGMLAPPVILHSPAPEVLAACWTLLRESLLADGAVPRAVKEAVATEVSAGNACPYCVDVHRETLRGLAGDGRGVIGAGLAGDDRDAAWSGSARAAAWARAAGTRDTAVRPPLHDGHVRELTAVAVTFHYLNRMVNVFLGDSPLPSNVPPGARGPAMRLLGLLMRPAARRPVATGESRTLLPVAPLPADLSWARGTPYLEGAFARAAAAVEEGGRRSVPGPVRELVAATLADWDGRPVGLGRGWAAEAASALPPAQRPAGRLALLTALASYQVDGEVVGEFLRAESRERVLRPGSGERASRAEPGQRALVELTAWASLAAARRVGAWLSAAPQDREPTSSVPR</sequence>
<name>A0A8J3WPI2_9ACTN</name>
<protein>
    <submittedName>
        <fullName evidence="2">Alkyl hydroperoxide reductase AhpD</fullName>
    </submittedName>
</protein>
<evidence type="ECO:0000313" key="3">
    <source>
        <dbReference type="Proteomes" id="UP000619788"/>
    </source>
</evidence>
<evidence type="ECO:0000259" key="1">
    <source>
        <dbReference type="Pfam" id="PF02627"/>
    </source>
</evidence>
<gene>
    <name evidence="2" type="ORF">Psi01_55360</name>
</gene>
<feature type="domain" description="Carboxymuconolactone decarboxylase-like" evidence="1">
    <location>
        <begin position="61"/>
        <end position="141"/>
    </location>
</feature>
<dbReference type="Proteomes" id="UP000619788">
    <property type="component" value="Unassembled WGS sequence"/>
</dbReference>
<dbReference type="AlphaFoldDB" id="A0A8J3WPI2"/>
<reference evidence="2 3" key="1">
    <citation type="submission" date="2021-01" db="EMBL/GenBank/DDBJ databases">
        <title>Whole genome shotgun sequence of Planobispora siamensis NBRC 107568.</title>
        <authorList>
            <person name="Komaki H."/>
            <person name="Tamura T."/>
        </authorList>
    </citation>
    <scope>NUCLEOTIDE SEQUENCE [LARGE SCALE GENOMIC DNA]</scope>
    <source>
        <strain evidence="2 3">NBRC 107568</strain>
    </source>
</reference>
<comment type="caution">
    <text evidence="2">The sequence shown here is derived from an EMBL/GenBank/DDBJ whole genome shotgun (WGS) entry which is preliminary data.</text>
</comment>
<dbReference type="EMBL" id="BOOJ01000047">
    <property type="protein sequence ID" value="GIH94906.1"/>
    <property type="molecule type" value="Genomic_DNA"/>
</dbReference>
<dbReference type="InterPro" id="IPR029032">
    <property type="entry name" value="AhpD-like"/>
</dbReference>
<evidence type="ECO:0000313" key="2">
    <source>
        <dbReference type="EMBL" id="GIH94906.1"/>
    </source>
</evidence>
<dbReference type="Pfam" id="PF02627">
    <property type="entry name" value="CMD"/>
    <property type="match status" value="1"/>
</dbReference>
<organism evidence="2 3">
    <name type="scientific">Planobispora siamensis</name>
    <dbReference type="NCBI Taxonomy" id="936338"/>
    <lineage>
        <taxon>Bacteria</taxon>
        <taxon>Bacillati</taxon>
        <taxon>Actinomycetota</taxon>
        <taxon>Actinomycetes</taxon>
        <taxon>Streptosporangiales</taxon>
        <taxon>Streptosporangiaceae</taxon>
        <taxon>Planobispora</taxon>
    </lineage>
</organism>
<proteinExistence type="predicted"/>
<dbReference type="InterPro" id="IPR004675">
    <property type="entry name" value="AhpD_core"/>
</dbReference>
<dbReference type="RefSeq" id="WP_204067016.1">
    <property type="nucleotide sequence ID" value="NZ_BOOJ01000047.1"/>
</dbReference>
<dbReference type="Gene3D" id="1.20.1290.10">
    <property type="entry name" value="AhpD-like"/>
    <property type="match status" value="1"/>
</dbReference>
<dbReference type="InterPro" id="IPR003779">
    <property type="entry name" value="CMD-like"/>
</dbReference>